<accession>G7Z6L2</accession>
<dbReference type="STRING" id="862719.AZOLI_2887"/>
<dbReference type="Proteomes" id="UP000005667">
    <property type="component" value="Chromosome"/>
</dbReference>
<dbReference type="AlphaFoldDB" id="G7Z6L2"/>
<evidence type="ECO:0000313" key="1">
    <source>
        <dbReference type="EMBL" id="CBS88065.1"/>
    </source>
</evidence>
<keyword evidence="2" id="KW-1185">Reference proteome</keyword>
<dbReference type="KEGG" id="ali:AZOLI_2887"/>
<name>G7Z6L2_AZOL4</name>
<organism evidence="1 2">
    <name type="scientific">Azospirillum lipoferum (strain 4B)</name>
    <dbReference type="NCBI Taxonomy" id="862719"/>
    <lineage>
        <taxon>Bacteria</taxon>
        <taxon>Pseudomonadati</taxon>
        <taxon>Pseudomonadota</taxon>
        <taxon>Alphaproteobacteria</taxon>
        <taxon>Rhodospirillales</taxon>
        <taxon>Azospirillaceae</taxon>
        <taxon>Azospirillum</taxon>
    </lineage>
</organism>
<gene>
    <name evidence="1" type="ordered locus">AZOLI_2887</name>
</gene>
<protein>
    <submittedName>
        <fullName evidence="1">Uncharacterized protein</fullName>
    </submittedName>
</protein>
<sequence length="63" mass="7227">MGLHRPAGLKSNVRKVADARHITHARERRKHKRTDRSVLLTFSPARLKCMSGAAQRHKNETEN</sequence>
<dbReference type="EMBL" id="FQ311868">
    <property type="protein sequence ID" value="CBS88065.1"/>
    <property type="molecule type" value="Genomic_DNA"/>
</dbReference>
<reference evidence="2" key="1">
    <citation type="journal article" date="2011" name="PLoS Genet.">
        <title>Azospirillum genomes reveal transition of bacteria from aquatic to terrestrial environments.</title>
        <authorList>
            <person name="Wisniewski-Dye F."/>
            <person name="Borziak K."/>
            <person name="Khalsa-Moyers G."/>
            <person name="Alexandre G."/>
            <person name="Sukharnikov L.O."/>
            <person name="Wuichet K."/>
            <person name="Hurst G.B."/>
            <person name="McDonald W.H."/>
            <person name="Robertson J.S."/>
            <person name="Barbe V."/>
            <person name="Calteau A."/>
            <person name="Rouy Z."/>
            <person name="Mangenot S."/>
            <person name="Prigent-Combaret C."/>
            <person name="Normand P."/>
            <person name="Boyer M."/>
            <person name="Siguier P."/>
            <person name="Dessaux Y."/>
            <person name="Elmerich C."/>
            <person name="Condemine G."/>
            <person name="Krishnen G."/>
            <person name="Kennedy I."/>
            <person name="Paterson A.H."/>
            <person name="Gonzalez V."/>
            <person name="Mavingui P."/>
            <person name="Zhulin I.B."/>
        </authorList>
    </citation>
    <scope>NUCLEOTIDE SEQUENCE [LARGE SCALE GENOMIC DNA]</scope>
    <source>
        <strain evidence="2">4B</strain>
    </source>
</reference>
<dbReference type="HOGENOM" id="CLU_2876038_0_0_5"/>
<proteinExistence type="predicted"/>
<evidence type="ECO:0000313" key="2">
    <source>
        <dbReference type="Proteomes" id="UP000005667"/>
    </source>
</evidence>